<name>A0A2I4EF32_JUGRE</name>
<feature type="region of interest" description="Disordered" evidence="1">
    <location>
        <begin position="29"/>
        <end position="112"/>
    </location>
</feature>
<evidence type="ECO:0000256" key="2">
    <source>
        <dbReference type="SAM" id="SignalP"/>
    </source>
</evidence>
<dbReference type="Gramene" id="Jr08_11830_p1">
    <property type="protein sequence ID" value="cds.Jr08_11830_p1"/>
    <property type="gene ID" value="Jr08_11830"/>
</dbReference>
<dbReference type="PANTHER" id="PTHR33470">
    <property type="entry name" value="OS01G0164075 PROTEIN"/>
    <property type="match status" value="1"/>
</dbReference>
<dbReference type="AlphaFoldDB" id="A0A2I4EF32"/>
<dbReference type="GO" id="GO:0071944">
    <property type="term" value="C:cell periphery"/>
    <property type="evidence" value="ECO:0000318"/>
    <property type="project" value="GO_Central"/>
</dbReference>
<dbReference type="Pfam" id="PF01190">
    <property type="entry name" value="Pollen_Ole_e_1"/>
    <property type="match status" value="1"/>
</dbReference>
<dbReference type="KEGG" id="jre:108989011"/>
<feature type="chain" id="PRO_5044005682" evidence="2">
    <location>
        <begin position="24"/>
        <end position="253"/>
    </location>
</feature>
<keyword evidence="3" id="KW-1185">Reference proteome</keyword>
<sequence length="253" mass="28281">MASARFLCSTSIILLSLLVIASATDYGYVPKPDYGNPKPEDNKPLPSKPDFEKPEPEGKDYKPLPTKPDFEKPKPEENDYKPLPTKREYFEKPKPEGNDKPLPTKPEYEKPDLDGKDELLSSLIGIQGLVLCKLGSKYVPLEGAVARITCKAVDERGYEKVPLSILSNECDAKGYFLATLSSSFLKENWKIKECKAFLEHSPLKTCNVPIDVNHGITGALLSSYRILNDNHMKLYSVGPFFYTSETQSLPNGY</sequence>
<keyword evidence="2" id="KW-0732">Signal</keyword>
<accession>A0A2I4EF32</accession>
<proteinExistence type="predicted"/>
<gene>
    <name evidence="4" type="primary">LOC108989011</name>
</gene>
<dbReference type="RefSeq" id="XP_018817998.1">
    <property type="nucleotide sequence ID" value="XM_018962453.1"/>
</dbReference>
<dbReference type="PANTHER" id="PTHR33470:SF40">
    <property type="entry name" value="PROTEIN SEED AND ROOT HAIR PROTECTIVE PROTEIN"/>
    <property type="match status" value="1"/>
</dbReference>
<feature type="signal peptide" evidence="2">
    <location>
        <begin position="1"/>
        <end position="23"/>
    </location>
</feature>
<reference evidence="4" key="1">
    <citation type="submission" date="2025-08" db="UniProtKB">
        <authorList>
            <consortium name="RefSeq"/>
        </authorList>
    </citation>
    <scope>IDENTIFICATION</scope>
    <source>
        <tissue evidence="4">Leaves</tissue>
    </source>
</reference>
<evidence type="ECO:0000313" key="4">
    <source>
        <dbReference type="RefSeq" id="XP_018817998.1"/>
    </source>
</evidence>
<dbReference type="Proteomes" id="UP000235220">
    <property type="component" value="Chromosome 8"/>
</dbReference>
<organism evidence="3 4">
    <name type="scientific">Juglans regia</name>
    <name type="common">English walnut</name>
    <dbReference type="NCBI Taxonomy" id="51240"/>
    <lineage>
        <taxon>Eukaryota</taxon>
        <taxon>Viridiplantae</taxon>
        <taxon>Streptophyta</taxon>
        <taxon>Embryophyta</taxon>
        <taxon>Tracheophyta</taxon>
        <taxon>Spermatophyta</taxon>
        <taxon>Magnoliopsida</taxon>
        <taxon>eudicotyledons</taxon>
        <taxon>Gunneridae</taxon>
        <taxon>Pentapetalae</taxon>
        <taxon>rosids</taxon>
        <taxon>fabids</taxon>
        <taxon>Fagales</taxon>
        <taxon>Juglandaceae</taxon>
        <taxon>Juglans</taxon>
    </lineage>
</organism>
<feature type="compositionally biased region" description="Basic and acidic residues" evidence="1">
    <location>
        <begin position="38"/>
        <end position="99"/>
    </location>
</feature>
<dbReference type="OrthoDB" id="1847243at2759"/>
<protein>
    <submittedName>
        <fullName evidence="4">Proline-rich protein 3-like</fullName>
    </submittedName>
</protein>
<dbReference type="GeneID" id="108989011"/>
<dbReference type="GO" id="GO:0009723">
    <property type="term" value="P:response to ethylene"/>
    <property type="evidence" value="ECO:0000318"/>
    <property type="project" value="GO_Central"/>
</dbReference>
<evidence type="ECO:0000256" key="1">
    <source>
        <dbReference type="SAM" id="MobiDB-lite"/>
    </source>
</evidence>
<evidence type="ECO:0000313" key="3">
    <source>
        <dbReference type="Proteomes" id="UP000235220"/>
    </source>
</evidence>
<dbReference type="STRING" id="51240.A0A2I4EF32"/>